<keyword evidence="11" id="KW-1185">Reference proteome</keyword>
<keyword evidence="5" id="KW-0809">Transit peptide</keyword>
<dbReference type="InterPro" id="IPR045023">
    <property type="entry name" value="FATA/B"/>
</dbReference>
<dbReference type="InterPro" id="IPR029069">
    <property type="entry name" value="HotDog_dom_sf"/>
</dbReference>
<keyword evidence="4" id="KW-0276">Fatty acid metabolism</keyword>
<evidence type="ECO:0000259" key="9">
    <source>
        <dbReference type="Pfam" id="PF20791"/>
    </source>
</evidence>
<feature type="domain" description="Acyl-ACP thioesterase-like C-terminal" evidence="9">
    <location>
        <begin position="151"/>
        <end position="240"/>
    </location>
</feature>
<keyword evidence="3" id="KW-0378">Hydrolase</keyword>
<dbReference type="Proteomes" id="UP001275932">
    <property type="component" value="Unassembled WGS sequence"/>
</dbReference>
<evidence type="ECO:0000256" key="4">
    <source>
        <dbReference type="ARBA" id="ARBA00022832"/>
    </source>
</evidence>
<reference evidence="10 11" key="1">
    <citation type="submission" date="2022-03" db="EMBL/GenBank/DDBJ databases">
        <title>Novel taxa within the pig intestine.</title>
        <authorList>
            <person name="Wylensek D."/>
            <person name="Bishof K."/>
            <person name="Afrizal A."/>
            <person name="Clavel T."/>
        </authorList>
    </citation>
    <scope>NUCLEOTIDE SEQUENCE [LARGE SCALE GENOMIC DNA]</scope>
    <source>
        <strain evidence="10 11">CLA-KB-P66</strain>
    </source>
</reference>
<evidence type="ECO:0000256" key="5">
    <source>
        <dbReference type="ARBA" id="ARBA00022946"/>
    </source>
</evidence>
<dbReference type="RefSeq" id="WP_370396866.1">
    <property type="nucleotide sequence ID" value="NZ_JALBUT010000004.1"/>
</dbReference>
<dbReference type="PANTHER" id="PTHR31727:SF6">
    <property type="entry name" value="OLEOYL-ACYL CARRIER PROTEIN THIOESTERASE 1, CHLOROPLASTIC"/>
    <property type="match status" value="1"/>
</dbReference>
<dbReference type="Gene3D" id="3.10.129.10">
    <property type="entry name" value="Hotdog Thioesterase"/>
    <property type="match status" value="1"/>
</dbReference>
<comment type="similarity">
    <text evidence="1">Belongs to the acyl-ACP thioesterase family.</text>
</comment>
<dbReference type="Pfam" id="PF20791">
    <property type="entry name" value="Acyl-ACP_TE_C"/>
    <property type="match status" value="1"/>
</dbReference>
<dbReference type="EMBL" id="JALBUT010000004">
    <property type="protein sequence ID" value="MDX8415418.1"/>
    <property type="molecule type" value="Genomic_DNA"/>
</dbReference>
<evidence type="ECO:0000259" key="8">
    <source>
        <dbReference type="Pfam" id="PF01643"/>
    </source>
</evidence>
<keyword evidence="2" id="KW-0444">Lipid biosynthesis</keyword>
<comment type="caution">
    <text evidence="10">The sequence shown here is derived from an EMBL/GenBank/DDBJ whole genome shotgun (WGS) entry which is preliminary data.</text>
</comment>
<dbReference type="SUPFAM" id="SSF54637">
    <property type="entry name" value="Thioesterase/thiol ester dehydrase-isomerase"/>
    <property type="match status" value="2"/>
</dbReference>
<keyword evidence="7" id="KW-0275">Fatty acid biosynthesis</keyword>
<evidence type="ECO:0000313" key="11">
    <source>
        <dbReference type="Proteomes" id="UP001275932"/>
    </source>
</evidence>
<evidence type="ECO:0000256" key="6">
    <source>
        <dbReference type="ARBA" id="ARBA00023098"/>
    </source>
</evidence>
<organism evidence="10 11">
    <name type="scientific">Intestinicryptomonas porci</name>
    <dbReference type="NCBI Taxonomy" id="2926320"/>
    <lineage>
        <taxon>Bacteria</taxon>
        <taxon>Pseudomonadati</taxon>
        <taxon>Verrucomicrobiota</taxon>
        <taxon>Opitutia</taxon>
        <taxon>Opitutales</taxon>
        <taxon>Intestinicryptomonaceae</taxon>
        <taxon>Intestinicryptomonas</taxon>
    </lineage>
</organism>
<dbReference type="InterPro" id="IPR002864">
    <property type="entry name" value="Acyl-ACP_thioesterase_NHD"/>
</dbReference>
<evidence type="ECO:0000256" key="7">
    <source>
        <dbReference type="ARBA" id="ARBA00023160"/>
    </source>
</evidence>
<evidence type="ECO:0000256" key="2">
    <source>
        <dbReference type="ARBA" id="ARBA00022516"/>
    </source>
</evidence>
<dbReference type="CDD" id="cd00586">
    <property type="entry name" value="4HBT"/>
    <property type="match status" value="1"/>
</dbReference>
<dbReference type="InterPro" id="IPR049427">
    <property type="entry name" value="Acyl-ACP_TE_C"/>
</dbReference>
<sequence>MAKYSDDYRVRVGDADSCGFLKLPSLLGMMQEIAKDHAEALEIGASVLAPQGLGWALSKLQLEISRLPNCGERVFIKTWASTRSKIHTEREFLIFDDLGDKIASARSMWILFDLKKRRIERLDKLPNWMRDEEFANDFTFSEISKAPSADSPFVSNFGVRKDDIDMNGHVNNSIYLTWALEPVPDDFYSSHKARKVEIYYLSEVFRGQRLDSICELDGNLSRHLIVSEGRERARAQIEWIEA</sequence>
<evidence type="ECO:0000256" key="1">
    <source>
        <dbReference type="ARBA" id="ARBA00006500"/>
    </source>
</evidence>
<dbReference type="PANTHER" id="PTHR31727">
    <property type="entry name" value="OLEOYL-ACYL CARRIER PROTEIN THIOESTERASE 1, CHLOROPLASTIC"/>
    <property type="match status" value="1"/>
</dbReference>
<keyword evidence="6" id="KW-0443">Lipid metabolism</keyword>
<evidence type="ECO:0000256" key="3">
    <source>
        <dbReference type="ARBA" id="ARBA00022801"/>
    </source>
</evidence>
<feature type="domain" description="Acyl-ACP thioesterase N-terminal hotdog" evidence="8">
    <location>
        <begin position="3"/>
        <end position="122"/>
    </location>
</feature>
<evidence type="ECO:0000313" key="10">
    <source>
        <dbReference type="EMBL" id="MDX8415418.1"/>
    </source>
</evidence>
<gene>
    <name evidence="10" type="ORF">MOX91_04390</name>
</gene>
<dbReference type="Pfam" id="PF01643">
    <property type="entry name" value="Acyl-ACP_TE"/>
    <property type="match status" value="1"/>
</dbReference>
<proteinExistence type="inferred from homology"/>
<name>A0ABU4WGM1_9BACT</name>
<accession>A0ABU4WGM1</accession>
<protein>
    <submittedName>
        <fullName evidence="10">Thioesterase</fullName>
    </submittedName>
</protein>